<dbReference type="AlphaFoldDB" id="A0A174EZT0"/>
<name>A0A174EZT0_9FIRM</name>
<dbReference type="Proteomes" id="UP000095787">
    <property type="component" value="Unassembled WGS sequence"/>
</dbReference>
<dbReference type="EMBL" id="CYZO01000048">
    <property type="protein sequence ID" value="CUO43314.1"/>
    <property type="molecule type" value="Genomic_DNA"/>
</dbReference>
<protein>
    <submittedName>
        <fullName evidence="1">Uncharacterized protein</fullName>
    </submittedName>
</protein>
<sequence>MLMPWIKEKTMKNGQDIFRENTLYFFLYCEENCCNWLMKEYSNIWNEYFKSMLCLVIGFRGDVEMLSFLTKETERLERMYLQETYAQGPILAIQELAVRFLN</sequence>
<proteinExistence type="predicted"/>
<evidence type="ECO:0000313" key="1">
    <source>
        <dbReference type="EMBL" id="CUO43314.1"/>
    </source>
</evidence>
<reference evidence="1 2" key="1">
    <citation type="submission" date="2015-09" db="EMBL/GenBank/DDBJ databases">
        <authorList>
            <consortium name="Pathogen Informatics"/>
        </authorList>
    </citation>
    <scope>NUCLEOTIDE SEQUENCE [LARGE SCALE GENOMIC DNA]</scope>
    <source>
        <strain evidence="1 2">2789STDY5834841</strain>
    </source>
</reference>
<accession>A0A174EZT0</accession>
<gene>
    <name evidence="1" type="ORF">ERS852456_02548</name>
</gene>
<organism evidence="1 2">
    <name type="scientific">[Ruminococcus] torques</name>
    <dbReference type="NCBI Taxonomy" id="33039"/>
    <lineage>
        <taxon>Bacteria</taxon>
        <taxon>Bacillati</taxon>
        <taxon>Bacillota</taxon>
        <taxon>Clostridia</taxon>
        <taxon>Lachnospirales</taxon>
        <taxon>Lachnospiraceae</taxon>
        <taxon>Mediterraneibacter</taxon>
    </lineage>
</organism>
<evidence type="ECO:0000313" key="2">
    <source>
        <dbReference type="Proteomes" id="UP000095787"/>
    </source>
</evidence>